<accession>A0A077RBR5</accession>
<evidence type="ECO:0000313" key="1">
    <source>
        <dbReference type="EMBL" id="CDI56968.1"/>
    </source>
</evidence>
<organism evidence="1">
    <name type="scientific">Melanopsichium pennsylvanicum 4</name>
    <dbReference type="NCBI Taxonomy" id="1398559"/>
    <lineage>
        <taxon>Eukaryota</taxon>
        <taxon>Fungi</taxon>
        <taxon>Dikarya</taxon>
        <taxon>Basidiomycota</taxon>
        <taxon>Ustilaginomycotina</taxon>
        <taxon>Ustilaginomycetes</taxon>
        <taxon>Ustilaginales</taxon>
        <taxon>Ustilaginaceae</taxon>
        <taxon>Melanopsichium</taxon>
    </lineage>
</organism>
<protein>
    <submittedName>
        <fullName evidence="1">Uncharacterized protein</fullName>
    </submittedName>
</protein>
<sequence>MSQTDSSMREIQRGVSSARAQALQQVTVCKQVHKGVTTTSSKDICEKARNVRHTPHSAINRLEFEVWVNAAGLGDKLAGRTIVSICRLPHTLPSIASKAAG</sequence>
<dbReference type="AlphaFoldDB" id="A0A077RBR5"/>
<dbReference type="EMBL" id="HG529710">
    <property type="protein sequence ID" value="CDI56968.1"/>
    <property type="molecule type" value="Genomic_DNA"/>
</dbReference>
<name>A0A077RBR5_9BASI</name>
<proteinExistence type="predicted"/>
<reference evidence="1" key="1">
    <citation type="journal article" date="2014" name="Genome Biol. Evol.">
        <title>Gene Loss Rather Than Gene Gain Is Associated with a Host Jump from Monocots to Dicots in the Smut Fungus Melanopsichium pennsylvanicum.</title>
        <authorList>
            <person name="Sharma R."/>
            <person name="Mishra B."/>
            <person name="Runge F."/>
            <person name="Thines M."/>
        </authorList>
    </citation>
    <scope>NUCLEOTIDE SEQUENCE</scope>
    <source>
        <strain evidence="1">4</strain>
    </source>
</reference>